<evidence type="ECO:0000256" key="6">
    <source>
        <dbReference type="PROSITE-ProRule" id="PRU00169"/>
    </source>
</evidence>
<dbReference type="PANTHER" id="PTHR48111">
    <property type="entry name" value="REGULATOR OF RPOS"/>
    <property type="match status" value="1"/>
</dbReference>
<keyword evidence="3" id="KW-0805">Transcription regulation</keyword>
<dbReference type="InterPro" id="IPR001867">
    <property type="entry name" value="OmpR/PhoB-type_DNA-bd"/>
</dbReference>
<keyword evidence="2" id="KW-0902">Two-component regulatory system</keyword>
<evidence type="ECO:0000259" key="9">
    <source>
        <dbReference type="PROSITE" id="PS51755"/>
    </source>
</evidence>
<name>A0A5D3WI55_9BACT</name>
<feature type="domain" description="OmpR/PhoB-type" evidence="9">
    <location>
        <begin position="131"/>
        <end position="227"/>
    </location>
</feature>
<dbReference type="EMBL" id="VNIB01000008">
    <property type="protein sequence ID" value="TYO98121.1"/>
    <property type="molecule type" value="Genomic_DNA"/>
</dbReference>
<evidence type="ECO:0000313" key="10">
    <source>
        <dbReference type="EMBL" id="TYO98121.1"/>
    </source>
</evidence>
<dbReference type="PROSITE" id="PS51755">
    <property type="entry name" value="OMPR_PHOB"/>
    <property type="match status" value="1"/>
</dbReference>
<comment type="caution">
    <text evidence="10">The sequence shown here is derived from an EMBL/GenBank/DDBJ whole genome shotgun (WGS) entry which is preliminary data.</text>
</comment>
<dbReference type="SMART" id="SM00448">
    <property type="entry name" value="REC"/>
    <property type="match status" value="1"/>
</dbReference>
<evidence type="ECO:0000256" key="1">
    <source>
        <dbReference type="ARBA" id="ARBA00022553"/>
    </source>
</evidence>
<dbReference type="CDD" id="cd00383">
    <property type="entry name" value="trans_reg_C"/>
    <property type="match status" value="1"/>
</dbReference>
<dbReference type="GO" id="GO:0006355">
    <property type="term" value="P:regulation of DNA-templated transcription"/>
    <property type="evidence" value="ECO:0007669"/>
    <property type="project" value="InterPro"/>
</dbReference>
<dbReference type="InterPro" id="IPR016032">
    <property type="entry name" value="Sig_transdc_resp-reg_C-effctor"/>
</dbReference>
<accession>A0A5D3WI55</accession>
<dbReference type="SUPFAM" id="SSF52172">
    <property type="entry name" value="CheY-like"/>
    <property type="match status" value="1"/>
</dbReference>
<evidence type="ECO:0000256" key="7">
    <source>
        <dbReference type="PROSITE-ProRule" id="PRU01091"/>
    </source>
</evidence>
<dbReference type="Gene3D" id="1.10.10.10">
    <property type="entry name" value="Winged helix-like DNA-binding domain superfamily/Winged helix DNA-binding domain"/>
    <property type="match status" value="1"/>
</dbReference>
<dbReference type="GO" id="GO:0005829">
    <property type="term" value="C:cytosol"/>
    <property type="evidence" value="ECO:0007669"/>
    <property type="project" value="TreeGrafter"/>
</dbReference>
<evidence type="ECO:0000313" key="11">
    <source>
        <dbReference type="Proteomes" id="UP000324159"/>
    </source>
</evidence>
<dbReference type="GO" id="GO:0032993">
    <property type="term" value="C:protein-DNA complex"/>
    <property type="evidence" value="ECO:0007669"/>
    <property type="project" value="TreeGrafter"/>
</dbReference>
<dbReference type="InterPro" id="IPR011006">
    <property type="entry name" value="CheY-like_superfamily"/>
</dbReference>
<keyword evidence="11" id="KW-1185">Reference proteome</keyword>
<evidence type="ECO:0000259" key="8">
    <source>
        <dbReference type="PROSITE" id="PS50110"/>
    </source>
</evidence>
<gene>
    <name evidence="10" type="ORF">EDC39_10858</name>
</gene>
<evidence type="ECO:0000256" key="4">
    <source>
        <dbReference type="ARBA" id="ARBA00023125"/>
    </source>
</evidence>
<dbReference type="Pfam" id="PF00486">
    <property type="entry name" value="Trans_reg_C"/>
    <property type="match status" value="1"/>
</dbReference>
<reference evidence="10 11" key="1">
    <citation type="submission" date="2019-07" db="EMBL/GenBank/DDBJ databases">
        <title>Genomic Encyclopedia of Type Strains, Phase IV (KMG-IV): sequencing the most valuable type-strain genomes for metagenomic binning, comparative biology and taxonomic classification.</title>
        <authorList>
            <person name="Goeker M."/>
        </authorList>
    </citation>
    <scope>NUCLEOTIDE SEQUENCE [LARGE SCALE GENOMIC DNA]</scope>
    <source>
        <strain evidence="10 11">SS015</strain>
    </source>
</reference>
<dbReference type="Pfam" id="PF00072">
    <property type="entry name" value="Response_reg"/>
    <property type="match status" value="1"/>
</dbReference>
<sequence length="233" mass="25765">MAKEHILIIEDEEDLLALVHFNLSREGYRVSAAQTGEEGLELARQRPDLVLLDLMLPGVDGLEVCRRLRQDDATRELPIVMMSARGEEADVVRGLELGADDYVTKPFSIRILLARVAAVLRRRGTAAPQEQEVLVHGELEIHPGRNEVLVAGRPVSLTYTEFRVLHLLASRPGWVFTRGQIVNAVRGEDHAVTDRAVDVQIVGLRRKLGACGGLIETVRGVGYRFREPGQPAG</sequence>
<feature type="domain" description="Response regulatory" evidence="8">
    <location>
        <begin position="5"/>
        <end position="120"/>
    </location>
</feature>
<dbReference type="OrthoDB" id="9793321at2"/>
<dbReference type="SMART" id="SM00862">
    <property type="entry name" value="Trans_reg_C"/>
    <property type="match status" value="1"/>
</dbReference>
<dbReference type="PANTHER" id="PTHR48111:SF1">
    <property type="entry name" value="TWO-COMPONENT RESPONSE REGULATOR ORR33"/>
    <property type="match status" value="1"/>
</dbReference>
<dbReference type="RefSeq" id="WP_148896195.1">
    <property type="nucleotide sequence ID" value="NZ_VNIB01000008.1"/>
</dbReference>
<dbReference type="FunFam" id="3.40.50.2300:FF:000001">
    <property type="entry name" value="DNA-binding response regulator PhoB"/>
    <property type="match status" value="1"/>
</dbReference>
<dbReference type="SUPFAM" id="SSF46894">
    <property type="entry name" value="C-terminal effector domain of the bipartite response regulators"/>
    <property type="match status" value="1"/>
</dbReference>
<keyword evidence="4 7" id="KW-0238">DNA-binding</keyword>
<evidence type="ECO:0000256" key="5">
    <source>
        <dbReference type="ARBA" id="ARBA00023163"/>
    </source>
</evidence>
<dbReference type="InterPro" id="IPR036388">
    <property type="entry name" value="WH-like_DNA-bd_sf"/>
</dbReference>
<dbReference type="Gene3D" id="6.10.250.690">
    <property type="match status" value="1"/>
</dbReference>
<proteinExistence type="predicted"/>
<keyword evidence="1 6" id="KW-0597">Phosphoprotein</keyword>
<dbReference type="InterPro" id="IPR001789">
    <property type="entry name" value="Sig_transdc_resp-reg_receiver"/>
</dbReference>
<dbReference type="Proteomes" id="UP000324159">
    <property type="component" value="Unassembled WGS sequence"/>
</dbReference>
<organism evidence="10 11">
    <name type="scientific">Geothermobacter ehrlichii</name>
    <dbReference type="NCBI Taxonomy" id="213224"/>
    <lineage>
        <taxon>Bacteria</taxon>
        <taxon>Pseudomonadati</taxon>
        <taxon>Thermodesulfobacteriota</taxon>
        <taxon>Desulfuromonadia</taxon>
        <taxon>Desulfuromonadales</taxon>
        <taxon>Geothermobacteraceae</taxon>
        <taxon>Geothermobacter</taxon>
    </lineage>
</organism>
<feature type="modified residue" description="4-aspartylphosphate" evidence="6">
    <location>
        <position position="53"/>
    </location>
</feature>
<dbReference type="Gene3D" id="3.40.50.2300">
    <property type="match status" value="1"/>
</dbReference>
<keyword evidence="5" id="KW-0804">Transcription</keyword>
<dbReference type="PROSITE" id="PS50110">
    <property type="entry name" value="RESPONSE_REGULATORY"/>
    <property type="match status" value="1"/>
</dbReference>
<dbReference type="GO" id="GO:0000976">
    <property type="term" value="F:transcription cis-regulatory region binding"/>
    <property type="evidence" value="ECO:0007669"/>
    <property type="project" value="TreeGrafter"/>
</dbReference>
<dbReference type="InterPro" id="IPR039420">
    <property type="entry name" value="WalR-like"/>
</dbReference>
<dbReference type="GO" id="GO:0000156">
    <property type="term" value="F:phosphorelay response regulator activity"/>
    <property type="evidence" value="ECO:0007669"/>
    <property type="project" value="TreeGrafter"/>
</dbReference>
<protein>
    <submittedName>
        <fullName evidence="10">Two-component system phosphate regulon response regulator PhoB</fullName>
    </submittedName>
</protein>
<evidence type="ECO:0000256" key="3">
    <source>
        <dbReference type="ARBA" id="ARBA00023015"/>
    </source>
</evidence>
<dbReference type="AlphaFoldDB" id="A0A5D3WI55"/>
<feature type="DNA-binding region" description="OmpR/PhoB-type" evidence="7">
    <location>
        <begin position="131"/>
        <end position="227"/>
    </location>
</feature>
<evidence type="ECO:0000256" key="2">
    <source>
        <dbReference type="ARBA" id="ARBA00023012"/>
    </source>
</evidence>